<dbReference type="SUPFAM" id="SSF50249">
    <property type="entry name" value="Nucleic acid-binding proteins"/>
    <property type="match status" value="2"/>
</dbReference>
<keyword evidence="3" id="KW-1185">Reference proteome</keyword>
<reference evidence="3" key="1">
    <citation type="submission" date="2016-10" db="EMBL/GenBank/DDBJ databases">
        <authorList>
            <person name="Varghese N."/>
            <person name="Submissions S."/>
        </authorList>
    </citation>
    <scope>NUCLEOTIDE SEQUENCE [LARGE SCALE GENOMIC DNA]</scope>
    <source>
        <strain evidence="3">CGMCC 1.9108</strain>
    </source>
</reference>
<name>A0A1G6IXW4_9RHOB</name>
<accession>A0A1G6IXW4</accession>
<dbReference type="InterPro" id="IPR002059">
    <property type="entry name" value="CSP_DNA-bd"/>
</dbReference>
<keyword evidence="2" id="KW-0238">DNA-binding</keyword>
<dbReference type="CDD" id="cd04458">
    <property type="entry name" value="CSP_CDS"/>
    <property type="match status" value="2"/>
</dbReference>
<gene>
    <name evidence="2" type="ORF">SAMN04488239_101230</name>
</gene>
<dbReference type="PANTHER" id="PTHR11544">
    <property type="entry name" value="COLD SHOCK DOMAIN CONTAINING PROTEINS"/>
    <property type="match status" value="1"/>
</dbReference>
<feature type="domain" description="CSD" evidence="1">
    <location>
        <begin position="46"/>
        <end position="111"/>
    </location>
</feature>
<dbReference type="InterPro" id="IPR050181">
    <property type="entry name" value="Cold_shock_domain"/>
</dbReference>
<dbReference type="Proteomes" id="UP000199628">
    <property type="component" value="Unassembled WGS sequence"/>
</dbReference>
<evidence type="ECO:0000313" key="3">
    <source>
        <dbReference type="Proteomes" id="UP000199628"/>
    </source>
</evidence>
<dbReference type="GO" id="GO:0005829">
    <property type="term" value="C:cytosol"/>
    <property type="evidence" value="ECO:0007669"/>
    <property type="project" value="UniProtKB-ARBA"/>
</dbReference>
<evidence type="ECO:0000259" key="1">
    <source>
        <dbReference type="PROSITE" id="PS51857"/>
    </source>
</evidence>
<dbReference type="InterPro" id="IPR011129">
    <property type="entry name" value="CSD"/>
</dbReference>
<protein>
    <submittedName>
        <fullName evidence="2">Cold-shock DNA-binding protein family</fullName>
    </submittedName>
</protein>
<feature type="domain" description="CSD" evidence="1">
    <location>
        <begin position="139"/>
        <end position="204"/>
    </location>
</feature>
<dbReference type="PRINTS" id="PR00050">
    <property type="entry name" value="COLDSHOCK"/>
</dbReference>
<dbReference type="PROSITE" id="PS51857">
    <property type="entry name" value="CSD_2"/>
    <property type="match status" value="2"/>
</dbReference>
<dbReference type="SMART" id="SM00357">
    <property type="entry name" value="CSP"/>
    <property type="match status" value="2"/>
</dbReference>
<organism evidence="2 3">
    <name type="scientific">Ruegeria marina</name>
    <dbReference type="NCBI Taxonomy" id="639004"/>
    <lineage>
        <taxon>Bacteria</taxon>
        <taxon>Pseudomonadati</taxon>
        <taxon>Pseudomonadota</taxon>
        <taxon>Alphaproteobacteria</taxon>
        <taxon>Rhodobacterales</taxon>
        <taxon>Roseobacteraceae</taxon>
        <taxon>Ruegeria</taxon>
    </lineage>
</organism>
<sequence>MKCKYLKYEVYFRLKIGSEIRHTKGLKNSTNHDGNEVAEDLGNMCQVRGRVKWFDPTKGYGFVVSDEGGPDILLHVNVLRNFGQSSVADGAQIELNAHRTERGVQAVEIFSIIPPERSEHVVLSDFAELDLETIKTAPLEPARVKWFDKSKGFGFANVFGRNEDVFLHIEVLRQSGLSELQPGEALAMRVIDGKRGKMAAEVLAWEAAIKD</sequence>
<evidence type="ECO:0000313" key="2">
    <source>
        <dbReference type="EMBL" id="SDC11344.1"/>
    </source>
</evidence>
<dbReference type="Pfam" id="PF00313">
    <property type="entry name" value="CSD"/>
    <property type="match status" value="2"/>
</dbReference>
<dbReference type="InterPro" id="IPR012340">
    <property type="entry name" value="NA-bd_OB-fold"/>
</dbReference>
<dbReference type="GO" id="GO:0003677">
    <property type="term" value="F:DNA binding"/>
    <property type="evidence" value="ECO:0007669"/>
    <property type="project" value="UniProtKB-KW"/>
</dbReference>
<dbReference type="EMBL" id="FMZV01000001">
    <property type="protein sequence ID" value="SDC11344.1"/>
    <property type="molecule type" value="Genomic_DNA"/>
</dbReference>
<dbReference type="STRING" id="639004.SAMN04488239_101230"/>
<dbReference type="Gene3D" id="2.40.50.140">
    <property type="entry name" value="Nucleic acid-binding proteins"/>
    <property type="match status" value="2"/>
</dbReference>
<proteinExistence type="predicted"/>
<dbReference type="AlphaFoldDB" id="A0A1G6IXW4"/>